<sequence>MFLNAMRDCNNEISSLECCGDRSPCNCENSLTEDYYHRNDSYNCQKKMDTYVIKYGPSYISEIYHYLEVSQILTRFRNSPLNIISLGCGFAPDYYAISKYNQDNQLNIQINYTGLDLSTFWNTARPNVQNCTFRQTNLTESFSLKDAHIVFICKSFSTMYKNGMHAQFLQNLTSAINQDMSPGSILVFIDVNHIGLGRDVFDDNISSAISPINKYHFKGYSELDWIIINNNNVIYNINQGLFVESIPNTNDTIIFEYRKES</sequence>
<dbReference type="EMBL" id="JAXHOZ010000008">
    <property type="protein sequence ID" value="MDY4376792.1"/>
    <property type="molecule type" value="Genomic_DNA"/>
</dbReference>
<comment type="caution">
    <text evidence="1">The sequence shown here is derived from an EMBL/GenBank/DDBJ whole genome shotgun (WGS) entry which is preliminary data.</text>
</comment>
<reference evidence="1" key="1">
    <citation type="submission" date="2023-11" db="EMBL/GenBank/DDBJ databases">
        <title>Comparative genomics revealed phylogeny of phytopathogenic Pectobacterium aroidearum based on whole-genome sequencing and function of putative horizontal acquire islands in P. aroidearum PccS1.</title>
        <authorList>
            <person name="Fan J."/>
            <person name="Yang L."/>
        </authorList>
    </citation>
    <scope>NUCLEOTIDE SEQUENCE</scope>
    <source>
        <strain evidence="1">NJAU140</strain>
    </source>
</reference>
<evidence type="ECO:0000313" key="2">
    <source>
        <dbReference type="Proteomes" id="UP001269968"/>
    </source>
</evidence>
<protein>
    <recommendedName>
        <fullName evidence="3">Class I SAM-dependent methyltransferase</fullName>
    </recommendedName>
</protein>
<accession>A0AAW9GXS9</accession>
<dbReference type="RefSeq" id="WP_164671854.1">
    <property type="nucleotide sequence ID" value="NZ_CP195137.1"/>
</dbReference>
<dbReference type="AlphaFoldDB" id="A0AAW9GXS9"/>
<dbReference type="InterPro" id="IPR029063">
    <property type="entry name" value="SAM-dependent_MTases_sf"/>
</dbReference>
<dbReference type="Proteomes" id="UP001269968">
    <property type="component" value="Unassembled WGS sequence"/>
</dbReference>
<proteinExistence type="predicted"/>
<evidence type="ECO:0008006" key="3">
    <source>
        <dbReference type="Google" id="ProtNLM"/>
    </source>
</evidence>
<evidence type="ECO:0000313" key="1">
    <source>
        <dbReference type="EMBL" id="MDY4376792.1"/>
    </source>
</evidence>
<dbReference type="Gene3D" id="3.40.50.150">
    <property type="entry name" value="Vaccinia Virus protein VP39"/>
    <property type="match status" value="1"/>
</dbReference>
<gene>
    <name evidence="1" type="ORF">SOV92_02860</name>
</gene>
<organism evidence="1 2">
    <name type="scientific">Pectobacterium brasiliense</name>
    <dbReference type="NCBI Taxonomy" id="180957"/>
    <lineage>
        <taxon>Bacteria</taxon>
        <taxon>Pseudomonadati</taxon>
        <taxon>Pseudomonadota</taxon>
        <taxon>Gammaproteobacteria</taxon>
        <taxon>Enterobacterales</taxon>
        <taxon>Pectobacteriaceae</taxon>
        <taxon>Pectobacterium</taxon>
    </lineage>
</organism>
<name>A0AAW9GXS9_9GAMM</name>
<dbReference type="SUPFAM" id="SSF53335">
    <property type="entry name" value="S-adenosyl-L-methionine-dependent methyltransferases"/>
    <property type="match status" value="1"/>
</dbReference>